<dbReference type="InterPro" id="IPR036291">
    <property type="entry name" value="NAD(P)-bd_dom_sf"/>
</dbReference>
<dbReference type="InterPro" id="IPR011032">
    <property type="entry name" value="GroES-like_sf"/>
</dbReference>
<feature type="domain" description="Alcohol dehydrogenase-like N-terminal" evidence="3">
    <location>
        <begin position="24"/>
        <end position="125"/>
    </location>
</feature>
<evidence type="ECO:0000259" key="2">
    <source>
        <dbReference type="Pfam" id="PF00107"/>
    </source>
</evidence>
<dbReference type="InterPro" id="IPR050129">
    <property type="entry name" value="Zn_alcohol_dh"/>
</dbReference>
<dbReference type="Proteomes" id="UP000076394">
    <property type="component" value="Chromosome"/>
</dbReference>
<dbReference type="InterPro" id="IPR013154">
    <property type="entry name" value="ADH-like_N"/>
</dbReference>
<evidence type="ECO:0000313" key="5">
    <source>
        <dbReference type="Proteomes" id="UP000076394"/>
    </source>
</evidence>
<sequence>MKAVLLEKPGELRLAEVVTPYCPKGGVLLKVLCCAICGTDVKMFRRGHRDLEYPRILGHEIAAEVVCSGHPDFEAGCRVQVYPGIACGVCPLCLQGRENLCRKVKIIGFNYDGGLAEYMALPPESLPVGLNIIPEHVSDEEASLAEPLASCIHAQSVCRVGDGDRVLVLGAGPLGLLQAMLARHNGAEQVLVAEVLPERVNGAELASPDGVIDLGKTSLKQGVFDQTGGAGVDVILIASSGVEVGELPFILSPGGRINFFSGLPKDRSELIIDANAVHYQELVINGSYGSTAADNAEALRLIGKGIIPVKRLISRITGISDIEAAFLGVERLDGLKTIIKFHK</sequence>
<name>A0A142V8F2_9CHLR</name>
<dbReference type="CDD" id="cd08235">
    <property type="entry name" value="iditol_2_DH_like"/>
    <property type="match status" value="1"/>
</dbReference>
<dbReference type="AlphaFoldDB" id="A0A142V8F2"/>
<reference evidence="4 5" key="1">
    <citation type="submission" date="2015-03" db="EMBL/GenBank/DDBJ databases">
        <title>Genomic characterization of Dehalococcoides mccartyi strain 11a5, an unusal plasmid-containing chloroethene dechlorinator.</title>
        <authorList>
            <person name="Zhao S."/>
            <person name="Ding C."/>
            <person name="He J."/>
        </authorList>
    </citation>
    <scope>NUCLEOTIDE SEQUENCE [LARGE SCALE GENOMIC DNA]</scope>
    <source>
        <strain evidence="4 5">11a5</strain>
    </source>
</reference>
<dbReference type="SUPFAM" id="SSF50129">
    <property type="entry name" value="GroES-like"/>
    <property type="match status" value="1"/>
</dbReference>
<protein>
    <submittedName>
        <fullName evidence="4">Zinc-dependent alcohol dehydrogenase</fullName>
    </submittedName>
</protein>
<dbReference type="Gene3D" id="3.90.180.10">
    <property type="entry name" value="Medium-chain alcohol dehydrogenases, catalytic domain"/>
    <property type="match status" value="1"/>
</dbReference>
<dbReference type="PANTHER" id="PTHR43401">
    <property type="entry name" value="L-THREONINE 3-DEHYDROGENASE"/>
    <property type="match status" value="1"/>
</dbReference>
<dbReference type="Gene3D" id="3.40.50.720">
    <property type="entry name" value="NAD(P)-binding Rossmann-like Domain"/>
    <property type="match status" value="1"/>
</dbReference>
<dbReference type="SUPFAM" id="SSF51735">
    <property type="entry name" value="NAD(P)-binding Rossmann-fold domains"/>
    <property type="match status" value="1"/>
</dbReference>
<proteinExistence type="predicted"/>
<dbReference type="GO" id="GO:0016491">
    <property type="term" value="F:oxidoreductase activity"/>
    <property type="evidence" value="ECO:0007669"/>
    <property type="project" value="UniProtKB-KW"/>
</dbReference>
<keyword evidence="1" id="KW-0560">Oxidoreductase</keyword>
<dbReference type="InterPro" id="IPR013149">
    <property type="entry name" value="ADH-like_C"/>
</dbReference>
<accession>A0A142V8F2</accession>
<dbReference type="Pfam" id="PF08240">
    <property type="entry name" value="ADH_N"/>
    <property type="match status" value="1"/>
</dbReference>
<dbReference type="EMBL" id="CP011127">
    <property type="protein sequence ID" value="AMU85919.1"/>
    <property type="molecule type" value="Genomic_DNA"/>
</dbReference>
<evidence type="ECO:0000256" key="1">
    <source>
        <dbReference type="ARBA" id="ARBA00023002"/>
    </source>
</evidence>
<feature type="domain" description="Alcohol dehydrogenase-like C-terminal" evidence="2">
    <location>
        <begin position="173"/>
        <end position="302"/>
    </location>
</feature>
<dbReference type="PATRIC" id="fig|61435.8.peg.87"/>
<dbReference type="Pfam" id="PF00107">
    <property type="entry name" value="ADH_zinc_N"/>
    <property type="match status" value="1"/>
</dbReference>
<gene>
    <name evidence="4" type="ORF">Dm11a5_0087</name>
</gene>
<evidence type="ECO:0000313" key="4">
    <source>
        <dbReference type="EMBL" id="AMU85919.1"/>
    </source>
</evidence>
<dbReference type="OrthoDB" id="9766898at2"/>
<organism evidence="4 5">
    <name type="scientific">Dehalococcoides mccartyi</name>
    <dbReference type="NCBI Taxonomy" id="61435"/>
    <lineage>
        <taxon>Bacteria</taxon>
        <taxon>Bacillati</taxon>
        <taxon>Chloroflexota</taxon>
        <taxon>Dehalococcoidia</taxon>
        <taxon>Dehalococcoidales</taxon>
        <taxon>Dehalococcoidaceae</taxon>
        <taxon>Dehalococcoides</taxon>
    </lineage>
</organism>
<evidence type="ECO:0000259" key="3">
    <source>
        <dbReference type="Pfam" id="PF08240"/>
    </source>
</evidence>
<dbReference type="RefSeq" id="WP_041344448.1">
    <property type="nucleotide sequence ID" value="NZ_AP024514.1"/>
</dbReference>
<dbReference type="PANTHER" id="PTHR43401:SF2">
    <property type="entry name" value="L-THREONINE 3-DEHYDROGENASE"/>
    <property type="match status" value="1"/>
</dbReference>